<dbReference type="STRING" id="415747.SAMN03097708_02138"/>
<evidence type="ECO:0000256" key="3">
    <source>
        <dbReference type="PIRSR" id="PIRSR000390-1"/>
    </source>
</evidence>
<dbReference type="PIRSF" id="PIRSF000390">
    <property type="entry name" value="PLP_StrS"/>
    <property type="match status" value="1"/>
</dbReference>
<dbReference type="AlphaFoldDB" id="A0A1G5QID6"/>
<dbReference type="SUPFAM" id="SSF53383">
    <property type="entry name" value="PLP-dependent transferases"/>
    <property type="match status" value="1"/>
</dbReference>
<evidence type="ECO:0000313" key="6">
    <source>
        <dbReference type="EMBL" id="SCZ61452.1"/>
    </source>
</evidence>
<accession>A0A1G5QID6</accession>
<evidence type="ECO:0000256" key="4">
    <source>
        <dbReference type="PIRSR" id="PIRSR000390-2"/>
    </source>
</evidence>
<dbReference type="InterPro" id="IPR015421">
    <property type="entry name" value="PyrdxlP-dep_Trfase_major"/>
</dbReference>
<dbReference type="CDD" id="cd00616">
    <property type="entry name" value="AHBA_syn"/>
    <property type="match status" value="1"/>
</dbReference>
<dbReference type="GO" id="GO:0030170">
    <property type="term" value="F:pyridoxal phosphate binding"/>
    <property type="evidence" value="ECO:0007669"/>
    <property type="project" value="TreeGrafter"/>
</dbReference>
<name>A0A1G5QID6_9GAMM</name>
<organism evidence="6 7">
    <name type="scientific">Thiohalomonas denitrificans</name>
    <dbReference type="NCBI Taxonomy" id="415747"/>
    <lineage>
        <taxon>Bacteria</taxon>
        <taxon>Pseudomonadati</taxon>
        <taxon>Pseudomonadota</taxon>
        <taxon>Gammaproteobacteria</taxon>
        <taxon>Thiohalomonadales</taxon>
        <taxon>Thiohalomonadaceae</taxon>
        <taxon>Thiohalomonas</taxon>
    </lineage>
</organism>
<dbReference type="RefSeq" id="WP_092996599.1">
    <property type="nucleotide sequence ID" value="NZ_FMWD01000006.1"/>
</dbReference>
<dbReference type="InterPro" id="IPR000653">
    <property type="entry name" value="DegT/StrS_aminotransferase"/>
</dbReference>
<gene>
    <name evidence="6" type="ORF">SAMN03097708_02138</name>
</gene>
<feature type="modified residue" description="N6-(pyridoxal phosphate)lysine" evidence="4">
    <location>
        <position position="185"/>
    </location>
</feature>
<evidence type="ECO:0000256" key="2">
    <source>
        <dbReference type="ARBA" id="ARBA00037999"/>
    </source>
</evidence>
<dbReference type="Gene3D" id="3.90.1150.10">
    <property type="entry name" value="Aspartate Aminotransferase, domain 1"/>
    <property type="match status" value="1"/>
</dbReference>
<dbReference type="InterPro" id="IPR015422">
    <property type="entry name" value="PyrdxlP-dep_Trfase_small"/>
</dbReference>
<dbReference type="Proteomes" id="UP000199648">
    <property type="component" value="Unassembled WGS sequence"/>
</dbReference>
<keyword evidence="7" id="KW-1185">Reference proteome</keyword>
<dbReference type="InterPro" id="IPR015424">
    <property type="entry name" value="PyrdxlP-dep_Trfase"/>
</dbReference>
<feature type="active site" description="Proton acceptor" evidence="3">
    <location>
        <position position="185"/>
    </location>
</feature>
<dbReference type="Pfam" id="PF01041">
    <property type="entry name" value="DegT_DnrJ_EryC1"/>
    <property type="match status" value="1"/>
</dbReference>
<dbReference type="Gene3D" id="3.40.640.10">
    <property type="entry name" value="Type I PLP-dependent aspartate aminotransferase-like (Major domain)"/>
    <property type="match status" value="1"/>
</dbReference>
<evidence type="ECO:0000256" key="5">
    <source>
        <dbReference type="RuleBase" id="RU004508"/>
    </source>
</evidence>
<dbReference type="PANTHER" id="PTHR30244:SF34">
    <property type="entry name" value="DTDP-4-AMINO-4,6-DIDEOXYGALACTOSE TRANSAMINASE"/>
    <property type="match status" value="1"/>
</dbReference>
<dbReference type="OrthoDB" id="9804264at2"/>
<dbReference type="GO" id="GO:0008483">
    <property type="term" value="F:transaminase activity"/>
    <property type="evidence" value="ECO:0007669"/>
    <property type="project" value="TreeGrafter"/>
</dbReference>
<dbReference type="PANTHER" id="PTHR30244">
    <property type="entry name" value="TRANSAMINASE"/>
    <property type="match status" value="1"/>
</dbReference>
<evidence type="ECO:0000313" key="7">
    <source>
        <dbReference type="Proteomes" id="UP000199648"/>
    </source>
</evidence>
<dbReference type="GO" id="GO:0000271">
    <property type="term" value="P:polysaccharide biosynthetic process"/>
    <property type="evidence" value="ECO:0007669"/>
    <property type="project" value="TreeGrafter"/>
</dbReference>
<keyword evidence="1 4" id="KW-0663">Pyridoxal phosphate</keyword>
<reference evidence="6 7" key="1">
    <citation type="submission" date="2016-10" db="EMBL/GenBank/DDBJ databases">
        <authorList>
            <person name="de Groot N.N."/>
        </authorList>
    </citation>
    <scope>NUCLEOTIDE SEQUENCE [LARGE SCALE GENOMIC DNA]</scope>
    <source>
        <strain evidence="6 7">HLD2</strain>
    </source>
</reference>
<comment type="similarity">
    <text evidence="2 5">Belongs to the DegT/DnrJ/EryC1 family.</text>
</comment>
<sequence length="408" mass="45611">MLNTPFADWPSFTLEEAAAIKEVLLSNKVNYWTGQECRRFEQEFAAWSESRYAVALANGTMALEVALQAVGIGPGDEVVVSPRSFIASASAIIRNGGTPVFADVNRNSQNITAESIEKAITSRTRGIVCVHLAGWPCDMESIMAVADRYGLYVIEDCAQAHGARYKGRSVGSWGHAAAWSFCQDKIMTTAGEGGMLTTQSEEIWSRVWSYKDHGKSFDAVYNKEHPPGFRWLHDSFGTNGRMTEIQSAVGRIQLTRMEQWHQSRDRNARTILEAAGECPALRVPDIPDEIEHGWYKCYVFVEPELLAYGWNRDRIMSEMNRLSVPCGSGSCSEIYREKAFEQIDWEPGKSLPNSKELGETSLMFMVHPTLTESQISLTCDALQDVMARAAIKMLATPYDRQHHHPGLL</sequence>
<evidence type="ECO:0000256" key="1">
    <source>
        <dbReference type="ARBA" id="ARBA00022898"/>
    </source>
</evidence>
<proteinExistence type="inferred from homology"/>
<dbReference type="EMBL" id="FMWD01000006">
    <property type="protein sequence ID" value="SCZ61452.1"/>
    <property type="molecule type" value="Genomic_DNA"/>
</dbReference>
<protein>
    <submittedName>
        <fullName evidence="6">dTDP-4-amino-4,6-dideoxygalactose transaminase</fullName>
    </submittedName>
</protein>